<comment type="caution">
    <text evidence="1">The sequence shown here is derived from an EMBL/GenBank/DDBJ whole genome shotgun (WGS) entry which is preliminary data.</text>
</comment>
<dbReference type="InterPro" id="IPR010662">
    <property type="entry name" value="RBBP9/YdeN"/>
</dbReference>
<name>A0A1F7TLY0_9BACT</name>
<reference evidence="1 2" key="1">
    <citation type="journal article" date="2016" name="Nat. Commun.">
        <title>Thousands of microbial genomes shed light on interconnected biogeochemical processes in an aquifer system.</title>
        <authorList>
            <person name="Anantharaman K."/>
            <person name="Brown C.T."/>
            <person name="Hug L.A."/>
            <person name="Sharon I."/>
            <person name="Castelle C.J."/>
            <person name="Probst A.J."/>
            <person name="Thomas B.C."/>
            <person name="Singh A."/>
            <person name="Wilkins M.J."/>
            <person name="Karaoz U."/>
            <person name="Brodie E.L."/>
            <person name="Williams K.H."/>
            <person name="Hubbard S.S."/>
            <person name="Banfield J.F."/>
        </authorList>
    </citation>
    <scope>NUCLEOTIDE SEQUENCE [LARGE SCALE GENOMIC DNA]</scope>
</reference>
<dbReference type="Pfam" id="PF06821">
    <property type="entry name" value="Ser_hydrolase"/>
    <property type="match status" value="1"/>
</dbReference>
<dbReference type="Gene3D" id="3.40.50.1820">
    <property type="entry name" value="alpha/beta hydrolase"/>
    <property type="match status" value="1"/>
</dbReference>
<dbReference type="PANTHER" id="PTHR15394:SF3">
    <property type="entry name" value="SERINE HYDROLASE RBBP9"/>
    <property type="match status" value="1"/>
</dbReference>
<organism evidence="1 2">
    <name type="scientific">Candidatus Uhrbacteria bacterium RIFCSPHIGHO2_01_FULL_63_20</name>
    <dbReference type="NCBI Taxonomy" id="1802385"/>
    <lineage>
        <taxon>Bacteria</taxon>
        <taxon>Candidatus Uhriibacteriota</taxon>
    </lineage>
</organism>
<gene>
    <name evidence="1" type="ORF">A2856_00660</name>
</gene>
<sequence length="200" mass="22583">MRVILVHGFNSSPEGQFIPWLAPALKDRGFEVVTPRLDLKLSEEGDLKIPELVEQMRGQAGFITSEDVLVGHSLGAFMVLQYLEGVEMTETPRAVVMVAPPWKVSKPELRRLFIVDLDADVLMWKAREYVVVHSKDDTMVPIEHARKLAEAFRAKFVETDGNGHFMGEQYPVLVEVIEDIKSRPFEYAPGQSLHDELANP</sequence>
<dbReference type="Proteomes" id="UP000177885">
    <property type="component" value="Unassembled WGS sequence"/>
</dbReference>
<evidence type="ECO:0000313" key="2">
    <source>
        <dbReference type="Proteomes" id="UP000177885"/>
    </source>
</evidence>
<protein>
    <recommendedName>
        <fullName evidence="3">AB hydrolase-1 domain-containing protein</fullName>
    </recommendedName>
</protein>
<evidence type="ECO:0008006" key="3">
    <source>
        <dbReference type="Google" id="ProtNLM"/>
    </source>
</evidence>
<evidence type="ECO:0000313" key="1">
    <source>
        <dbReference type="EMBL" id="OGL66990.1"/>
    </source>
</evidence>
<dbReference type="GO" id="GO:0016787">
    <property type="term" value="F:hydrolase activity"/>
    <property type="evidence" value="ECO:0007669"/>
    <property type="project" value="InterPro"/>
</dbReference>
<accession>A0A1F7TLY0</accession>
<proteinExistence type="predicted"/>
<dbReference type="SUPFAM" id="SSF53474">
    <property type="entry name" value="alpha/beta-Hydrolases"/>
    <property type="match status" value="1"/>
</dbReference>
<dbReference type="EMBL" id="MGDT01000004">
    <property type="protein sequence ID" value="OGL66990.1"/>
    <property type="molecule type" value="Genomic_DNA"/>
</dbReference>
<dbReference type="PANTHER" id="PTHR15394">
    <property type="entry name" value="SERINE HYDROLASE RBBP9"/>
    <property type="match status" value="1"/>
</dbReference>
<dbReference type="AlphaFoldDB" id="A0A1F7TLY0"/>
<dbReference type="InterPro" id="IPR029058">
    <property type="entry name" value="AB_hydrolase_fold"/>
</dbReference>